<dbReference type="EMBL" id="RQFK01000014">
    <property type="protein sequence ID" value="TGK84629.1"/>
    <property type="molecule type" value="Genomic_DNA"/>
</dbReference>
<keyword evidence="1" id="KW-1133">Transmembrane helix</keyword>
<protein>
    <submittedName>
        <fullName evidence="3">Acyltransferase</fullName>
    </submittedName>
</protein>
<organism evidence="3 4">
    <name type="scientific">Leptospira noumeaensis</name>
    <dbReference type="NCBI Taxonomy" id="2484964"/>
    <lineage>
        <taxon>Bacteria</taxon>
        <taxon>Pseudomonadati</taxon>
        <taxon>Spirochaetota</taxon>
        <taxon>Spirochaetia</taxon>
        <taxon>Leptospirales</taxon>
        <taxon>Leptospiraceae</taxon>
        <taxon>Leptospira</taxon>
    </lineage>
</organism>
<comment type="caution">
    <text evidence="3">The sequence shown here is derived from an EMBL/GenBank/DDBJ whole genome shotgun (WGS) entry which is preliminary data.</text>
</comment>
<name>A0A4R9ID90_9LEPT</name>
<dbReference type="PANTHER" id="PTHR36927">
    <property type="entry name" value="BLR4337 PROTEIN"/>
    <property type="match status" value="1"/>
</dbReference>
<proteinExistence type="predicted"/>
<dbReference type="PANTHER" id="PTHR36927:SF3">
    <property type="entry name" value="GLUCANS BIOSYNTHESIS PROTEIN C"/>
    <property type="match status" value="1"/>
</dbReference>
<evidence type="ECO:0000313" key="3">
    <source>
        <dbReference type="EMBL" id="TGK84629.1"/>
    </source>
</evidence>
<sequence>MGRLVYLDNLRSFALLLGIVFHAAIVYSSDIKYAIQDTNRSDVLSYFCYWIHSYRMPMFYMISGFFSAMVWEKKGSLFYLEARFKRVLVPTIFGLIFLAPIQYYLTEKIKTKELELLPFLEYFFTKDHFQHSHIWFLVDLFCFSILYSLIPKSFFTLKIWDKIQSGLPRYLFLLSICFLFVFFSHSQISKGESYYGIFKLTFVFQFSFFLTGIFTYHWKTILIQKNNHSNTKTLAIFVWAIVVYLLFKDMEIEDPLWIYFQYVNVWIRGFHIFLWVLSPFLWTSFLVSVLQTFGNKEGKLGSYLIEASLPIYLVHHPISLLYAFWIRNLDWSLWTKFSLHIMVVLGGSFFLYEFLIRKIKPLRFLFGLKNT</sequence>
<feature type="transmembrane region" description="Helical" evidence="1">
    <location>
        <begin position="230"/>
        <end position="247"/>
    </location>
</feature>
<feature type="transmembrane region" description="Helical" evidence="1">
    <location>
        <begin position="337"/>
        <end position="356"/>
    </location>
</feature>
<dbReference type="InterPro" id="IPR002656">
    <property type="entry name" value="Acyl_transf_3_dom"/>
</dbReference>
<keyword evidence="3" id="KW-0808">Transferase</keyword>
<dbReference type="GO" id="GO:0016747">
    <property type="term" value="F:acyltransferase activity, transferring groups other than amino-acyl groups"/>
    <property type="evidence" value="ECO:0007669"/>
    <property type="project" value="InterPro"/>
</dbReference>
<keyword evidence="1" id="KW-0812">Transmembrane</keyword>
<evidence type="ECO:0000313" key="4">
    <source>
        <dbReference type="Proteomes" id="UP000298009"/>
    </source>
</evidence>
<evidence type="ECO:0000256" key="1">
    <source>
        <dbReference type="SAM" id="Phobius"/>
    </source>
</evidence>
<dbReference type="InterPro" id="IPR050623">
    <property type="entry name" value="Glucan_succinyl_AcylTrfase"/>
</dbReference>
<evidence type="ECO:0000259" key="2">
    <source>
        <dbReference type="Pfam" id="PF01757"/>
    </source>
</evidence>
<feature type="transmembrane region" description="Helical" evidence="1">
    <location>
        <begin position="170"/>
        <end position="188"/>
    </location>
</feature>
<feature type="transmembrane region" description="Helical" evidence="1">
    <location>
        <begin position="12"/>
        <end position="29"/>
    </location>
</feature>
<feature type="transmembrane region" description="Helical" evidence="1">
    <location>
        <begin position="267"/>
        <end position="290"/>
    </location>
</feature>
<feature type="transmembrane region" description="Helical" evidence="1">
    <location>
        <begin position="302"/>
        <end position="325"/>
    </location>
</feature>
<reference evidence="3" key="1">
    <citation type="journal article" date="2019" name="PLoS Negl. Trop. Dis.">
        <title>Revisiting the worldwide diversity of Leptospira species in the environment.</title>
        <authorList>
            <person name="Vincent A.T."/>
            <person name="Schiettekatte O."/>
            <person name="Bourhy P."/>
            <person name="Veyrier F.J."/>
            <person name="Picardeau M."/>
        </authorList>
    </citation>
    <scope>NUCLEOTIDE SEQUENCE [LARGE SCALE GENOMIC DNA]</scope>
    <source>
        <strain evidence="3">201800287</strain>
    </source>
</reference>
<dbReference type="RefSeq" id="WP_135600856.1">
    <property type="nucleotide sequence ID" value="NZ_RQFK01000014.1"/>
</dbReference>
<feature type="domain" description="Acyltransferase 3" evidence="2">
    <location>
        <begin position="5"/>
        <end position="352"/>
    </location>
</feature>
<dbReference type="Pfam" id="PF01757">
    <property type="entry name" value="Acyl_transf_3"/>
    <property type="match status" value="1"/>
</dbReference>
<dbReference type="Proteomes" id="UP000298009">
    <property type="component" value="Unassembled WGS sequence"/>
</dbReference>
<keyword evidence="4" id="KW-1185">Reference proteome</keyword>
<feature type="transmembrane region" description="Helical" evidence="1">
    <location>
        <begin position="194"/>
        <end position="218"/>
    </location>
</feature>
<accession>A0A4R9ID90</accession>
<dbReference type="AlphaFoldDB" id="A0A4R9ID90"/>
<feature type="transmembrane region" description="Helical" evidence="1">
    <location>
        <begin position="49"/>
        <end position="71"/>
    </location>
</feature>
<gene>
    <name evidence="3" type="ORF">EHQ24_06460</name>
</gene>
<feature type="transmembrane region" description="Helical" evidence="1">
    <location>
        <begin position="132"/>
        <end position="150"/>
    </location>
</feature>
<feature type="transmembrane region" description="Helical" evidence="1">
    <location>
        <begin position="87"/>
        <end position="105"/>
    </location>
</feature>
<dbReference type="OrthoDB" id="341887at2"/>
<keyword evidence="3" id="KW-0012">Acyltransferase</keyword>
<keyword evidence="1" id="KW-0472">Membrane</keyword>